<evidence type="ECO:0000313" key="2">
    <source>
        <dbReference type="Proteomes" id="UP000233556"/>
    </source>
</evidence>
<organism evidence="1 2">
    <name type="scientific">Limosa lapponica baueri</name>
    <dbReference type="NCBI Taxonomy" id="1758121"/>
    <lineage>
        <taxon>Eukaryota</taxon>
        <taxon>Metazoa</taxon>
        <taxon>Chordata</taxon>
        <taxon>Craniata</taxon>
        <taxon>Vertebrata</taxon>
        <taxon>Euteleostomi</taxon>
        <taxon>Archelosauria</taxon>
        <taxon>Archosauria</taxon>
        <taxon>Dinosauria</taxon>
        <taxon>Saurischia</taxon>
        <taxon>Theropoda</taxon>
        <taxon>Coelurosauria</taxon>
        <taxon>Aves</taxon>
        <taxon>Neognathae</taxon>
        <taxon>Neoaves</taxon>
        <taxon>Charadriiformes</taxon>
        <taxon>Scolopacidae</taxon>
        <taxon>Limosa</taxon>
    </lineage>
</organism>
<keyword evidence="2" id="KW-1185">Reference proteome</keyword>
<dbReference type="EMBL" id="KZ507381">
    <property type="protein sequence ID" value="PKU36943.1"/>
    <property type="molecule type" value="Genomic_DNA"/>
</dbReference>
<gene>
    <name evidence="1" type="ORF">llap_12753</name>
</gene>
<reference evidence="2" key="2">
    <citation type="submission" date="2017-12" db="EMBL/GenBank/DDBJ databases">
        <title>Genome sequence of the Bar-tailed Godwit (Limosa lapponica baueri).</title>
        <authorList>
            <person name="Lima N.C.B."/>
            <person name="Parody-Merino A.M."/>
            <person name="Battley P.F."/>
            <person name="Fidler A.E."/>
            <person name="Prosdocimi F."/>
        </authorList>
    </citation>
    <scope>NUCLEOTIDE SEQUENCE [LARGE SCALE GENOMIC DNA]</scope>
</reference>
<proteinExistence type="predicted"/>
<reference evidence="2" key="1">
    <citation type="submission" date="2017-11" db="EMBL/GenBank/DDBJ databases">
        <authorList>
            <person name="Lima N.C."/>
            <person name="Parody-Merino A.M."/>
            <person name="Battley P.F."/>
            <person name="Fidler A.E."/>
            <person name="Prosdocimi F."/>
        </authorList>
    </citation>
    <scope>NUCLEOTIDE SEQUENCE [LARGE SCALE GENOMIC DNA]</scope>
</reference>
<sequence length="192" mass="21736">MSSPIPQIPPSHECAVGENWEHNLALSSELIELGQSERTNSYEQDYLLLVKISEDMPVLRVKCVETLFWHSTSSGSGKIETFATLSEVAPKALFIPQRTAQSVLKLLLQCILAIIQFQSGSTMECEGYVHYDKSRLDTCRPVEDKAVWRFFPAFFINDNADTNFIDKTQGVPFILGAPLKWSLQWEVDNDIH</sequence>
<protein>
    <submittedName>
        <fullName evidence="1">Uncharacterized protein</fullName>
    </submittedName>
</protein>
<accession>A0A2I0TT73</accession>
<name>A0A2I0TT73_LIMLA</name>
<dbReference type="AlphaFoldDB" id="A0A2I0TT73"/>
<dbReference type="Proteomes" id="UP000233556">
    <property type="component" value="Unassembled WGS sequence"/>
</dbReference>
<evidence type="ECO:0000313" key="1">
    <source>
        <dbReference type="EMBL" id="PKU36943.1"/>
    </source>
</evidence>